<dbReference type="AlphaFoldDB" id="A0A218U9L3"/>
<dbReference type="Proteomes" id="UP000197619">
    <property type="component" value="Unassembled WGS sequence"/>
</dbReference>
<evidence type="ECO:0000313" key="3">
    <source>
        <dbReference type="Proteomes" id="UP000197619"/>
    </source>
</evidence>
<organism evidence="2 3">
    <name type="scientific">Lonchura striata</name>
    <name type="common">white-rumped munia</name>
    <dbReference type="NCBI Taxonomy" id="40157"/>
    <lineage>
        <taxon>Eukaryota</taxon>
        <taxon>Metazoa</taxon>
        <taxon>Chordata</taxon>
        <taxon>Craniata</taxon>
        <taxon>Vertebrata</taxon>
        <taxon>Euteleostomi</taxon>
        <taxon>Archelosauria</taxon>
        <taxon>Archosauria</taxon>
        <taxon>Dinosauria</taxon>
        <taxon>Saurischia</taxon>
        <taxon>Theropoda</taxon>
        <taxon>Coelurosauria</taxon>
        <taxon>Aves</taxon>
        <taxon>Neognathae</taxon>
        <taxon>Neoaves</taxon>
        <taxon>Telluraves</taxon>
        <taxon>Australaves</taxon>
        <taxon>Passeriformes</taxon>
        <taxon>Passeroidea</taxon>
        <taxon>Estrildidae</taxon>
        <taxon>Estrildinae</taxon>
        <taxon>Lonchura</taxon>
    </lineage>
</organism>
<proteinExistence type="predicted"/>
<keyword evidence="3" id="KW-1185">Reference proteome</keyword>
<feature type="region of interest" description="Disordered" evidence="1">
    <location>
        <begin position="23"/>
        <end position="50"/>
    </location>
</feature>
<evidence type="ECO:0000256" key="1">
    <source>
        <dbReference type="SAM" id="MobiDB-lite"/>
    </source>
</evidence>
<gene>
    <name evidence="2" type="ORF">RLOC_00010241</name>
</gene>
<feature type="non-terminal residue" evidence="2">
    <location>
        <position position="128"/>
    </location>
</feature>
<comment type="caution">
    <text evidence="2">The sequence shown here is derived from an EMBL/GenBank/DDBJ whole genome shotgun (WGS) entry which is preliminary data.</text>
</comment>
<name>A0A218U9L3_9PASE</name>
<evidence type="ECO:0000313" key="2">
    <source>
        <dbReference type="EMBL" id="OWK50082.1"/>
    </source>
</evidence>
<dbReference type="SUPFAM" id="SSF57392">
    <property type="entry name" value="Defensin-like"/>
    <property type="match status" value="1"/>
</dbReference>
<protein>
    <submittedName>
        <fullName evidence="2">Uncharacterized protein</fullName>
    </submittedName>
</protein>
<sequence length="128" mass="13886">MGSWIPSRNTSRALAAWSGRCCPEAPSTARGSSNPAQPHLDPTGIPSRSVPNTRWWSSPLPRCVSWQLCEDPGEAAAMKILFLLFPLILLLVQGASAGCRQRGGYCTYGRCNFPARPIGRCTLYSVCC</sequence>
<accession>A0A218U9L3</accession>
<reference evidence="2 3" key="1">
    <citation type="submission" date="2017-05" db="EMBL/GenBank/DDBJ databases">
        <title>Genome of assembly of the Bengalese finch, Lonchura striata domestica.</title>
        <authorList>
            <person name="Colquitt B.M."/>
            <person name="Brainard M.S."/>
        </authorList>
    </citation>
    <scope>NUCLEOTIDE SEQUENCE [LARGE SCALE GENOMIC DNA]</scope>
    <source>
        <strain evidence="2">White83orange57</strain>
    </source>
</reference>
<dbReference type="EMBL" id="MUZQ01000624">
    <property type="protein sequence ID" value="OWK50082.1"/>
    <property type="molecule type" value="Genomic_DNA"/>
</dbReference>